<evidence type="ECO:0000313" key="1">
    <source>
        <dbReference type="EMBL" id="MCM6774552.1"/>
    </source>
</evidence>
<proteinExistence type="predicted"/>
<evidence type="ECO:0000313" key="2">
    <source>
        <dbReference type="Proteomes" id="UP001139157"/>
    </source>
</evidence>
<dbReference type="Gene3D" id="3.40.50.300">
    <property type="entry name" value="P-loop containing nucleotide triphosphate hydrolases"/>
    <property type="match status" value="1"/>
</dbReference>
<gene>
    <name evidence="1" type="ORF">NDR86_13820</name>
</gene>
<accession>A0A9X2E590</accession>
<keyword evidence="2" id="KW-1185">Reference proteome</keyword>
<name>A0A9X2E590_9NOCA</name>
<organism evidence="1 2">
    <name type="scientific">Nocardia pulmonis</name>
    <dbReference type="NCBI Taxonomy" id="2951408"/>
    <lineage>
        <taxon>Bacteria</taxon>
        <taxon>Bacillati</taxon>
        <taxon>Actinomycetota</taxon>
        <taxon>Actinomycetes</taxon>
        <taxon>Mycobacteriales</taxon>
        <taxon>Nocardiaceae</taxon>
        <taxon>Nocardia</taxon>
    </lineage>
</organism>
<sequence>MDTVWALAKASPVDVVIDSWWFKLRDLAFARAGIEQAGARRIVEIWCDVPAATARAHYTSRQRSAIYRDERHLAENLLDVGFAFQPPS</sequence>
<dbReference type="InterPro" id="IPR027417">
    <property type="entry name" value="P-loop_NTPase"/>
</dbReference>
<dbReference type="EMBL" id="JAMRXG010000005">
    <property type="protein sequence ID" value="MCM6774552.1"/>
    <property type="molecule type" value="Genomic_DNA"/>
</dbReference>
<dbReference type="AlphaFoldDB" id="A0A9X2E590"/>
<comment type="caution">
    <text evidence="1">The sequence shown here is derived from an EMBL/GenBank/DDBJ whole genome shotgun (WGS) entry which is preliminary data.</text>
</comment>
<dbReference type="Proteomes" id="UP001139157">
    <property type="component" value="Unassembled WGS sequence"/>
</dbReference>
<reference evidence="1" key="1">
    <citation type="submission" date="2022-06" db="EMBL/GenBank/DDBJ databases">
        <title>Novel species in genus nocardia.</title>
        <authorList>
            <person name="Li F."/>
        </authorList>
    </citation>
    <scope>NUCLEOTIDE SEQUENCE</scope>
    <source>
        <strain evidence="1">CDC141</strain>
    </source>
</reference>
<protein>
    <submittedName>
        <fullName evidence="1">Uncharacterized protein</fullName>
    </submittedName>
</protein>